<dbReference type="PRINTS" id="PR00039">
    <property type="entry name" value="HTHLYSR"/>
</dbReference>
<keyword evidence="4" id="KW-0804">Transcription</keyword>
<protein>
    <submittedName>
        <fullName evidence="7">LysR family transcriptional regulator</fullName>
    </submittedName>
</protein>
<gene>
    <name evidence="7" type="ORF">VSH64_21330</name>
</gene>
<dbReference type="InterPro" id="IPR036390">
    <property type="entry name" value="WH_DNA-bd_sf"/>
</dbReference>
<evidence type="ECO:0000256" key="4">
    <source>
        <dbReference type="ARBA" id="ARBA00023163"/>
    </source>
</evidence>
<proteinExistence type="inferred from homology"/>
<dbReference type="PANTHER" id="PTHR30346">
    <property type="entry name" value="TRANSCRIPTIONAL DUAL REGULATOR HCAR-RELATED"/>
    <property type="match status" value="1"/>
</dbReference>
<keyword evidence="2" id="KW-0805">Transcription regulation</keyword>
<dbReference type="PANTHER" id="PTHR30346:SF28">
    <property type="entry name" value="HTH-TYPE TRANSCRIPTIONAL REGULATOR CYNR"/>
    <property type="match status" value="1"/>
</dbReference>
<accession>A0ABZ1IM03</accession>
<dbReference type="Pfam" id="PF00126">
    <property type="entry name" value="HTH_1"/>
    <property type="match status" value="1"/>
</dbReference>
<dbReference type="Pfam" id="PF03466">
    <property type="entry name" value="LysR_substrate"/>
    <property type="match status" value="1"/>
</dbReference>
<evidence type="ECO:0000256" key="2">
    <source>
        <dbReference type="ARBA" id="ARBA00023015"/>
    </source>
</evidence>
<dbReference type="EMBL" id="CP142149">
    <property type="protein sequence ID" value="WSE34594.1"/>
    <property type="molecule type" value="Genomic_DNA"/>
</dbReference>
<evidence type="ECO:0000256" key="5">
    <source>
        <dbReference type="SAM" id="MobiDB-lite"/>
    </source>
</evidence>
<dbReference type="PROSITE" id="PS50931">
    <property type="entry name" value="HTH_LYSR"/>
    <property type="match status" value="1"/>
</dbReference>
<dbReference type="SUPFAM" id="SSF53850">
    <property type="entry name" value="Periplasmic binding protein-like II"/>
    <property type="match status" value="1"/>
</dbReference>
<reference evidence="7 8" key="1">
    <citation type="journal article" date="2015" name="Int. J. Syst. Evol. Microbiol.">
        <title>Amycolatopsis rhabdoformis sp. nov., an actinomycete isolated from a tropical forest soil.</title>
        <authorList>
            <person name="Souza W.R."/>
            <person name="Silva R.E."/>
            <person name="Goodfellow M."/>
            <person name="Busarakam K."/>
            <person name="Figueiro F.S."/>
            <person name="Ferreira D."/>
            <person name="Rodrigues-Filho E."/>
            <person name="Moraes L.A.B."/>
            <person name="Zucchi T.D."/>
        </authorList>
    </citation>
    <scope>NUCLEOTIDE SEQUENCE [LARGE SCALE GENOMIC DNA]</scope>
    <source>
        <strain evidence="7 8">NCIMB 14900</strain>
    </source>
</reference>
<evidence type="ECO:0000256" key="3">
    <source>
        <dbReference type="ARBA" id="ARBA00023125"/>
    </source>
</evidence>
<dbReference type="Gene3D" id="1.10.10.10">
    <property type="entry name" value="Winged helix-like DNA-binding domain superfamily/Winged helix DNA-binding domain"/>
    <property type="match status" value="1"/>
</dbReference>
<feature type="region of interest" description="Disordered" evidence="5">
    <location>
        <begin position="290"/>
        <end position="310"/>
    </location>
</feature>
<keyword evidence="3" id="KW-0238">DNA-binding</keyword>
<evidence type="ECO:0000313" key="8">
    <source>
        <dbReference type="Proteomes" id="UP001330812"/>
    </source>
</evidence>
<evidence type="ECO:0000256" key="1">
    <source>
        <dbReference type="ARBA" id="ARBA00009437"/>
    </source>
</evidence>
<keyword evidence="8" id="KW-1185">Reference proteome</keyword>
<dbReference type="InterPro" id="IPR005119">
    <property type="entry name" value="LysR_subst-bd"/>
</dbReference>
<dbReference type="InterPro" id="IPR000847">
    <property type="entry name" value="LysR_HTH_N"/>
</dbReference>
<dbReference type="RefSeq" id="WP_326837402.1">
    <property type="nucleotide sequence ID" value="NZ_CP142149.1"/>
</dbReference>
<sequence length="310" mass="33301">MFVQFAAVAREGQVTKAAAALGVPQPTVTRHLARLENVLGVRLYTRAQGGMTLTADGEQFVKPVQQALSVLTTAIDDLQVRTAHERLRLGFLHTLGEQAVPLLLRRFAERAPQIKFSLVQDSADQLLRLLREDQVELCLTSPLPDLPDIEVARLGQQRLVLAVPAPHVLAGESEVPLAAAASDDFVTLGVGNYMRQMAGDLCRAAGFEPRIAFEAAGISTLRGLVAAGLGVAIVPAAPAPVPGLVEVPLTDVGAYREVGLTWRVDVELTEPAQRFRNFAVDEFSTALDDSTGTSAWQDLTTGGEHDEQSR</sequence>
<dbReference type="Proteomes" id="UP001330812">
    <property type="component" value="Chromosome"/>
</dbReference>
<evidence type="ECO:0000313" key="7">
    <source>
        <dbReference type="EMBL" id="WSE34594.1"/>
    </source>
</evidence>
<dbReference type="SUPFAM" id="SSF46785">
    <property type="entry name" value="Winged helix' DNA-binding domain"/>
    <property type="match status" value="1"/>
</dbReference>
<name>A0ABZ1IM03_9PSEU</name>
<dbReference type="Gene3D" id="3.40.190.290">
    <property type="match status" value="1"/>
</dbReference>
<dbReference type="InterPro" id="IPR036388">
    <property type="entry name" value="WH-like_DNA-bd_sf"/>
</dbReference>
<feature type="compositionally biased region" description="Polar residues" evidence="5">
    <location>
        <begin position="290"/>
        <end position="300"/>
    </location>
</feature>
<evidence type="ECO:0000259" key="6">
    <source>
        <dbReference type="PROSITE" id="PS50931"/>
    </source>
</evidence>
<comment type="similarity">
    <text evidence="1">Belongs to the LysR transcriptional regulatory family.</text>
</comment>
<organism evidence="7 8">
    <name type="scientific">Amycolatopsis rhabdoformis</name>
    <dbReference type="NCBI Taxonomy" id="1448059"/>
    <lineage>
        <taxon>Bacteria</taxon>
        <taxon>Bacillati</taxon>
        <taxon>Actinomycetota</taxon>
        <taxon>Actinomycetes</taxon>
        <taxon>Pseudonocardiales</taxon>
        <taxon>Pseudonocardiaceae</taxon>
        <taxon>Amycolatopsis</taxon>
    </lineage>
</organism>
<feature type="domain" description="HTH lysR-type" evidence="6">
    <location>
        <begin position="1"/>
        <end position="54"/>
    </location>
</feature>